<dbReference type="AlphaFoldDB" id="A0A1A9W491"/>
<accession>A0A1A9W491</accession>
<evidence type="ECO:0008006" key="5">
    <source>
        <dbReference type="Google" id="ProtNLM"/>
    </source>
</evidence>
<keyword evidence="1" id="KW-0812">Transmembrane</keyword>
<evidence type="ECO:0000256" key="1">
    <source>
        <dbReference type="SAM" id="Phobius"/>
    </source>
</evidence>
<dbReference type="VEuPathDB" id="VectorBase:GBRI005761"/>
<dbReference type="EnsemblMetazoa" id="GBRI005761-RA">
    <property type="protein sequence ID" value="GBRI005761-PA"/>
    <property type="gene ID" value="GBRI005761"/>
</dbReference>
<dbReference type="Gene3D" id="2.40.128.20">
    <property type="match status" value="1"/>
</dbReference>
<sequence length="220" mass="24402">MLTAQQFLYAIIAIISLFILNVKGQEHLETCPAFIPHSTINATDMAGVWYGASRSPAHQFACVEMKMNLMNNGTQIKIITSHAALNTTLLSTTKEALVDVADLTKPDGFIVKYNVTNEKPVTYKIMNFDESKKKFVLLCGYTDIHNPDESFGLILSRERIADKNSLDEIKGAASEHYYNFQKDTVVDIQQSDKCSSSASAAVPVLITILGVVYSFLKFVH</sequence>
<protein>
    <recommendedName>
        <fullName evidence="5">Lipocalin/cytosolic fatty-acid binding domain-containing protein</fullName>
    </recommendedName>
</protein>
<feature type="signal peptide" evidence="2">
    <location>
        <begin position="1"/>
        <end position="24"/>
    </location>
</feature>
<evidence type="ECO:0000313" key="3">
    <source>
        <dbReference type="EnsemblMetazoa" id="GBRI005761-PA"/>
    </source>
</evidence>
<keyword evidence="1" id="KW-0472">Membrane</keyword>
<proteinExistence type="predicted"/>
<name>A0A1A9W491_9MUSC</name>
<dbReference type="Proteomes" id="UP000091820">
    <property type="component" value="Unassembled WGS sequence"/>
</dbReference>
<evidence type="ECO:0000313" key="4">
    <source>
        <dbReference type="Proteomes" id="UP000091820"/>
    </source>
</evidence>
<reference evidence="4" key="1">
    <citation type="submission" date="2014-03" db="EMBL/GenBank/DDBJ databases">
        <authorList>
            <person name="Aksoy S."/>
            <person name="Warren W."/>
            <person name="Wilson R.K."/>
        </authorList>
    </citation>
    <scope>NUCLEOTIDE SEQUENCE [LARGE SCALE GENOMIC DNA]</scope>
    <source>
        <strain evidence="4">IAEA</strain>
    </source>
</reference>
<feature type="chain" id="PRO_5008399938" description="Lipocalin/cytosolic fatty-acid binding domain-containing protein" evidence="2">
    <location>
        <begin position="25"/>
        <end position="220"/>
    </location>
</feature>
<organism evidence="3 4">
    <name type="scientific">Glossina brevipalpis</name>
    <dbReference type="NCBI Taxonomy" id="37001"/>
    <lineage>
        <taxon>Eukaryota</taxon>
        <taxon>Metazoa</taxon>
        <taxon>Ecdysozoa</taxon>
        <taxon>Arthropoda</taxon>
        <taxon>Hexapoda</taxon>
        <taxon>Insecta</taxon>
        <taxon>Pterygota</taxon>
        <taxon>Neoptera</taxon>
        <taxon>Endopterygota</taxon>
        <taxon>Diptera</taxon>
        <taxon>Brachycera</taxon>
        <taxon>Muscomorpha</taxon>
        <taxon>Hippoboscoidea</taxon>
        <taxon>Glossinidae</taxon>
        <taxon>Glossina</taxon>
    </lineage>
</organism>
<feature type="transmembrane region" description="Helical" evidence="1">
    <location>
        <begin position="198"/>
        <end position="216"/>
    </location>
</feature>
<dbReference type="SUPFAM" id="SSF50814">
    <property type="entry name" value="Lipocalins"/>
    <property type="match status" value="1"/>
</dbReference>
<keyword evidence="1" id="KW-1133">Transmembrane helix</keyword>
<reference evidence="3" key="2">
    <citation type="submission" date="2020-05" db="UniProtKB">
        <authorList>
            <consortium name="EnsemblMetazoa"/>
        </authorList>
    </citation>
    <scope>IDENTIFICATION</scope>
    <source>
        <strain evidence="3">IAEA</strain>
    </source>
</reference>
<keyword evidence="4" id="KW-1185">Reference proteome</keyword>
<evidence type="ECO:0000256" key="2">
    <source>
        <dbReference type="SAM" id="SignalP"/>
    </source>
</evidence>
<keyword evidence="2" id="KW-0732">Signal</keyword>
<dbReference type="InterPro" id="IPR012674">
    <property type="entry name" value="Calycin"/>
</dbReference>